<reference evidence="2 3" key="1">
    <citation type="journal article" date="2015" name="Nature">
        <title>rRNA introns, odd ribosomes, and small enigmatic genomes across a large radiation of phyla.</title>
        <authorList>
            <person name="Brown C.T."/>
            <person name="Hug L.A."/>
            <person name="Thomas B.C."/>
            <person name="Sharon I."/>
            <person name="Castelle C.J."/>
            <person name="Singh A."/>
            <person name="Wilkins M.J."/>
            <person name="Williams K.H."/>
            <person name="Banfield J.F."/>
        </authorList>
    </citation>
    <scope>NUCLEOTIDE SEQUENCE [LARGE SCALE GENOMIC DNA]</scope>
</reference>
<dbReference type="PATRIC" id="fig|1618578.3.peg.4"/>
<comment type="caution">
    <text evidence="2">The sequence shown here is derived from an EMBL/GenBank/DDBJ whole genome shotgun (WGS) entry which is preliminary data.</text>
</comment>
<sequence>MTDKQPEDQKVVHPLERKDLPEPKGLGKEDAAKVALAGVMTLGAASGGNAENAYIHGQRPEQTGQVDPTPTEIPQGEAVPASEVEITPITDETERENIINQMVANAGLQANFDANGSYLGTSPFELTIPHEEVNILDIDGNIMVYYSDANGEKVFYRGENGNWNQLFQSSYTDESGVAYITWNSFDLTSFELMPVAWVQYDQSGAWDGNMYIYEASTGEILTITIPNPEDEDPSQGAARLLGKRAGGESLEASNLAAIGPNGEYTGTTNENSIDINVPVQFADIGANGHPQTIIVNDERYEISQTRVEILVNPDRHVDVATTMTGVNGVVAGYLGERTVSNVNLNGIELNHQITDQVTLHDYLVVTQFNNQPLKFILTIPNIDYNQVSVGGTSYSSMPFVEIQNRLQPGEFLSFITLYITDVDNARNTLQTRLGDQSDLMRASLLEVALSTTPGQTQGMEEISTNPNPDHLYHAIASINIVFFR</sequence>
<organism evidence="2 3">
    <name type="scientific">Candidatus Woesebacteria bacterium GW2011_GWB1_43_14</name>
    <dbReference type="NCBI Taxonomy" id="1618578"/>
    <lineage>
        <taxon>Bacteria</taxon>
        <taxon>Candidatus Woeseibacteriota</taxon>
    </lineage>
</organism>
<protein>
    <submittedName>
        <fullName evidence="2">Uncharacterized protein</fullName>
    </submittedName>
</protein>
<evidence type="ECO:0000256" key="1">
    <source>
        <dbReference type="SAM" id="MobiDB-lite"/>
    </source>
</evidence>
<proteinExistence type="predicted"/>
<dbReference type="EMBL" id="LCFQ01000001">
    <property type="protein sequence ID" value="KKS98894.1"/>
    <property type="molecule type" value="Genomic_DNA"/>
</dbReference>
<accession>A0A0G1DMM1</accession>
<name>A0A0G1DMM1_9BACT</name>
<dbReference type="Proteomes" id="UP000034090">
    <property type="component" value="Unassembled WGS sequence"/>
</dbReference>
<evidence type="ECO:0000313" key="2">
    <source>
        <dbReference type="EMBL" id="KKS98894.1"/>
    </source>
</evidence>
<dbReference type="STRING" id="1618578.UV74_C0001G0004"/>
<feature type="region of interest" description="Disordered" evidence="1">
    <location>
        <begin position="1"/>
        <end position="27"/>
    </location>
</feature>
<evidence type="ECO:0000313" key="3">
    <source>
        <dbReference type="Proteomes" id="UP000034090"/>
    </source>
</evidence>
<dbReference type="AlphaFoldDB" id="A0A0G1DMM1"/>
<gene>
    <name evidence="2" type="ORF">UV74_C0001G0004</name>
</gene>